<reference evidence="3 4" key="1">
    <citation type="journal article" date="2022" name="Nat. Ecol. Evol.">
        <title>A masculinizing supergene underlies an exaggerated male reproductive morph in a spider.</title>
        <authorList>
            <person name="Hendrickx F."/>
            <person name="De Corte Z."/>
            <person name="Sonet G."/>
            <person name="Van Belleghem S.M."/>
            <person name="Kostlbacher S."/>
            <person name="Vangestel C."/>
        </authorList>
    </citation>
    <scope>NUCLEOTIDE SEQUENCE [LARGE SCALE GENOMIC DNA]</scope>
    <source>
        <strain evidence="3">W744_W776</strain>
    </source>
</reference>
<feature type="transmembrane region" description="Helical" evidence="2">
    <location>
        <begin position="99"/>
        <end position="123"/>
    </location>
</feature>
<dbReference type="Proteomes" id="UP000827092">
    <property type="component" value="Unassembled WGS sequence"/>
</dbReference>
<feature type="transmembrane region" description="Helical" evidence="2">
    <location>
        <begin position="691"/>
        <end position="711"/>
    </location>
</feature>
<feature type="transmembrane region" description="Helical" evidence="2">
    <location>
        <begin position="166"/>
        <end position="186"/>
    </location>
</feature>
<gene>
    <name evidence="3" type="ORF">JTE90_010302</name>
</gene>
<comment type="caution">
    <text evidence="3">The sequence shown here is derived from an EMBL/GenBank/DDBJ whole genome shotgun (WGS) entry which is preliminary data.</text>
</comment>
<name>A0AAV6V4A0_9ARAC</name>
<feature type="transmembrane region" description="Helical" evidence="2">
    <location>
        <begin position="811"/>
        <end position="834"/>
    </location>
</feature>
<feature type="transmembrane region" description="Helical" evidence="2">
    <location>
        <begin position="72"/>
        <end position="93"/>
    </location>
</feature>
<feature type="compositionally biased region" description="Polar residues" evidence="1">
    <location>
        <begin position="599"/>
        <end position="614"/>
    </location>
</feature>
<dbReference type="SUPFAM" id="SSF103473">
    <property type="entry name" value="MFS general substrate transporter"/>
    <property type="match status" value="2"/>
</dbReference>
<dbReference type="InterPro" id="IPR011701">
    <property type="entry name" value="MFS"/>
</dbReference>
<sequence>MTKDVGFSWVIALACCFLNCLLYGVTRLSGLLMVSTVETFQVTRATAAIPFSVSTSVRNLSGIYVGYLGQKLGLRAVISSGCILASVGAGFCFFASDVFWITICWGGLFGIGCGFATCLLPLAINNNFENHRGTALGLSYSGSYIGSFIFPPIVVQLIKLYGLPGAFLVISATLLNGLAASLLFGTTSSKTIKNKKVLNLENSIKQVRDEASSQKVHGVSERCFKGLWHKLIHHIKICLFYSKELADDTRVDIPVHLTSDVYLKDQNNISIHQPVSNNSVHFKRSVRNKSDSTLLNSTYMKTRNSKFKNHSVEFYLHSKNSISKSNSHSDNKNNVTKLKRIILARHFMKHYNLRNSQISSQPVVQLVSIKTAEDSFYTNTIKKCLFENNCLKIDQSNKEVCEVTIKEQSSYYKQNQAIKRFCVIKNLSPNIKLKTKFDYVVPRERAVPKCLEIERFNYKTKVHSQERVLTNQTNLRTGIFMPNANLNNSENCDETQTNRKTYKITKTFNKNALTSKPQIENNFDKNKNEPKESSNKDLVLNTTIDVQKSTNLYPKLTENETSIEGTCSQRILRLKQAKVSFSPKGKSPETKNPKDSTSSKDNPSPCASNNTFSKENAKHLSSSKSISESLHESGFVRDTAKCCFSWFQMYSHPMFMVITTTMSLHTFVVVCMITIIEDFAKDMHVPENKVYTVLMALSIADLLGSLTLGVVTDRKFMSGCSFVAVCFLGASACIVAISRCRTLSSLLVLISCYGMFETGVIITLPLLITQFVEEKRQAIALAASNILSSPTVLLVPLVIGYFRDRGGCYSGVFYILALTSFTSSIVWMVAPYLINKFRNTKEPKCNC</sequence>
<feature type="transmembrane region" description="Helical" evidence="2">
    <location>
        <begin position="779"/>
        <end position="799"/>
    </location>
</feature>
<evidence type="ECO:0000313" key="4">
    <source>
        <dbReference type="Proteomes" id="UP000827092"/>
    </source>
</evidence>
<evidence type="ECO:0008006" key="5">
    <source>
        <dbReference type="Google" id="ProtNLM"/>
    </source>
</evidence>
<feature type="transmembrane region" description="Helical" evidence="2">
    <location>
        <begin position="6"/>
        <end position="25"/>
    </location>
</feature>
<keyword evidence="2" id="KW-0812">Transmembrane</keyword>
<dbReference type="PANTHER" id="PTHR11360:SF303">
    <property type="entry name" value="MAJOR FACILITATOR SUPERFAMILY (MFS) PROFILE DOMAIN-CONTAINING PROTEIN"/>
    <property type="match status" value="1"/>
</dbReference>
<dbReference type="PROSITE" id="PS51257">
    <property type="entry name" value="PROKAR_LIPOPROTEIN"/>
    <property type="match status" value="1"/>
</dbReference>
<feature type="transmembrane region" description="Helical" evidence="2">
    <location>
        <begin position="718"/>
        <end position="737"/>
    </location>
</feature>
<feature type="compositionally biased region" description="Basic and acidic residues" evidence="1">
    <location>
        <begin position="522"/>
        <end position="535"/>
    </location>
</feature>
<evidence type="ECO:0000256" key="1">
    <source>
        <dbReference type="SAM" id="MobiDB-lite"/>
    </source>
</evidence>
<dbReference type="InterPro" id="IPR050327">
    <property type="entry name" value="Proton-linked_MCT"/>
</dbReference>
<dbReference type="GO" id="GO:0008028">
    <property type="term" value="F:monocarboxylic acid transmembrane transporter activity"/>
    <property type="evidence" value="ECO:0007669"/>
    <property type="project" value="TreeGrafter"/>
</dbReference>
<dbReference type="EMBL" id="JAFNEN010000172">
    <property type="protein sequence ID" value="KAG8190877.1"/>
    <property type="molecule type" value="Genomic_DNA"/>
</dbReference>
<feature type="region of interest" description="Disordered" evidence="1">
    <location>
        <begin position="578"/>
        <end position="619"/>
    </location>
</feature>
<keyword evidence="2" id="KW-0472">Membrane</keyword>
<feature type="region of interest" description="Disordered" evidence="1">
    <location>
        <begin position="513"/>
        <end position="541"/>
    </location>
</feature>
<accession>A0AAV6V4A0</accession>
<feature type="transmembrane region" description="Helical" evidence="2">
    <location>
        <begin position="743"/>
        <end position="767"/>
    </location>
</feature>
<keyword evidence="2" id="KW-1133">Transmembrane helix</keyword>
<proteinExistence type="predicted"/>
<dbReference type="Gene3D" id="1.20.1250.20">
    <property type="entry name" value="MFS general substrate transporter like domains"/>
    <property type="match status" value="2"/>
</dbReference>
<keyword evidence="4" id="KW-1185">Reference proteome</keyword>
<organism evidence="3 4">
    <name type="scientific">Oedothorax gibbosus</name>
    <dbReference type="NCBI Taxonomy" id="931172"/>
    <lineage>
        <taxon>Eukaryota</taxon>
        <taxon>Metazoa</taxon>
        <taxon>Ecdysozoa</taxon>
        <taxon>Arthropoda</taxon>
        <taxon>Chelicerata</taxon>
        <taxon>Arachnida</taxon>
        <taxon>Araneae</taxon>
        <taxon>Araneomorphae</taxon>
        <taxon>Entelegynae</taxon>
        <taxon>Araneoidea</taxon>
        <taxon>Linyphiidae</taxon>
        <taxon>Erigoninae</taxon>
        <taxon>Oedothorax</taxon>
    </lineage>
</organism>
<evidence type="ECO:0000256" key="2">
    <source>
        <dbReference type="SAM" id="Phobius"/>
    </source>
</evidence>
<dbReference type="AlphaFoldDB" id="A0AAV6V4A0"/>
<feature type="transmembrane region" description="Helical" evidence="2">
    <location>
        <begin position="135"/>
        <end position="154"/>
    </location>
</feature>
<dbReference type="PANTHER" id="PTHR11360">
    <property type="entry name" value="MONOCARBOXYLATE TRANSPORTER"/>
    <property type="match status" value="1"/>
</dbReference>
<protein>
    <recommendedName>
        <fullName evidence="5">Monocarboxylate transporter</fullName>
    </recommendedName>
</protein>
<dbReference type="Pfam" id="PF07690">
    <property type="entry name" value="MFS_1"/>
    <property type="match status" value="2"/>
</dbReference>
<evidence type="ECO:0000313" key="3">
    <source>
        <dbReference type="EMBL" id="KAG8190877.1"/>
    </source>
</evidence>
<feature type="compositionally biased region" description="Basic and acidic residues" evidence="1">
    <location>
        <begin position="586"/>
        <end position="598"/>
    </location>
</feature>
<dbReference type="InterPro" id="IPR036259">
    <property type="entry name" value="MFS_trans_sf"/>
</dbReference>
<feature type="transmembrane region" description="Helical" evidence="2">
    <location>
        <begin position="654"/>
        <end position="676"/>
    </location>
</feature>